<comment type="similarity">
    <text evidence="1">Belongs to the Gfo/Idh/MocA family.</text>
</comment>
<proteinExistence type="inferred from homology"/>
<dbReference type="Gene3D" id="3.40.50.720">
    <property type="entry name" value="NAD(P)-binding Rossmann-like Domain"/>
    <property type="match status" value="1"/>
</dbReference>
<dbReference type="AlphaFoldDB" id="A0A8S1D8T1"/>
<evidence type="ECO:0000313" key="15">
    <source>
        <dbReference type="Proteomes" id="UP000494165"/>
    </source>
</evidence>
<keyword evidence="2" id="KW-0560">Oxidoreductase</keyword>
<evidence type="ECO:0000256" key="10">
    <source>
        <dbReference type="ARBA" id="ARBA00049233"/>
    </source>
</evidence>
<gene>
    <name evidence="14" type="ORF">CLODIP_2_CD05121</name>
</gene>
<evidence type="ECO:0000256" key="11">
    <source>
        <dbReference type="SAM" id="SignalP"/>
    </source>
</evidence>
<feature type="signal peptide" evidence="11">
    <location>
        <begin position="1"/>
        <end position="25"/>
    </location>
</feature>
<evidence type="ECO:0000259" key="12">
    <source>
        <dbReference type="Pfam" id="PF01408"/>
    </source>
</evidence>
<dbReference type="GO" id="GO:0047115">
    <property type="term" value="F:trans-1,2-dihydrobenzene-1,2-diol dehydrogenase activity"/>
    <property type="evidence" value="ECO:0007669"/>
    <property type="project" value="UniProtKB-EC"/>
</dbReference>
<feature type="chain" id="PRO_5035930452" description="Trans-1,2-dihydrobenzene-1,2-diol dehydrogenase" evidence="11">
    <location>
        <begin position="26"/>
        <end position="375"/>
    </location>
</feature>
<dbReference type="EC" id="1.1.1.179" evidence="4"/>
<evidence type="ECO:0000259" key="13">
    <source>
        <dbReference type="Pfam" id="PF22725"/>
    </source>
</evidence>
<comment type="caution">
    <text evidence="14">The sequence shown here is derived from an EMBL/GenBank/DDBJ whole genome shotgun (WGS) entry which is preliminary data.</text>
</comment>
<evidence type="ECO:0000256" key="2">
    <source>
        <dbReference type="ARBA" id="ARBA00023002"/>
    </source>
</evidence>
<dbReference type="InterPro" id="IPR050984">
    <property type="entry name" value="Gfo/Idh/MocA_domain"/>
</dbReference>
<feature type="domain" description="Gfo/Idh/MocA-like oxidoreductase N-terminal" evidence="12">
    <location>
        <begin position="45"/>
        <end position="162"/>
    </location>
</feature>
<dbReference type="GO" id="GO:0000166">
    <property type="term" value="F:nucleotide binding"/>
    <property type="evidence" value="ECO:0007669"/>
    <property type="project" value="InterPro"/>
</dbReference>
<evidence type="ECO:0000256" key="4">
    <source>
        <dbReference type="ARBA" id="ARBA00038984"/>
    </source>
</evidence>
<dbReference type="Gene3D" id="3.30.360.10">
    <property type="entry name" value="Dihydrodipicolinate Reductase, domain 2"/>
    <property type="match status" value="1"/>
</dbReference>
<evidence type="ECO:0000313" key="14">
    <source>
        <dbReference type="EMBL" id="CAB3376729.1"/>
    </source>
</evidence>
<evidence type="ECO:0000256" key="8">
    <source>
        <dbReference type="ARBA" id="ARBA00043025"/>
    </source>
</evidence>
<evidence type="ECO:0000256" key="9">
    <source>
        <dbReference type="ARBA" id="ARBA00047423"/>
    </source>
</evidence>
<dbReference type="PANTHER" id="PTHR22604">
    <property type="entry name" value="OXIDOREDUCTASES"/>
    <property type="match status" value="1"/>
</dbReference>
<dbReference type="OrthoDB" id="2129491at2759"/>
<dbReference type="EMBL" id="CADEPI010000131">
    <property type="protein sequence ID" value="CAB3376729.1"/>
    <property type="molecule type" value="Genomic_DNA"/>
</dbReference>
<evidence type="ECO:0000256" key="3">
    <source>
        <dbReference type="ARBA" id="ARBA00038853"/>
    </source>
</evidence>
<protein>
    <recommendedName>
        <fullName evidence="5">Trans-1,2-dihydrobenzene-1,2-diol dehydrogenase</fullName>
        <ecNumber evidence="4">1.1.1.179</ecNumber>
        <ecNumber evidence="3">1.3.1.20</ecNumber>
    </recommendedName>
    <alternativeName>
        <fullName evidence="8">D-xylose 1-dehydrogenase</fullName>
    </alternativeName>
    <alternativeName>
        <fullName evidence="7">D-xylose-NADP dehydrogenase</fullName>
    </alternativeName>
    <alternativeName>
        <fullName evidence="6">Dimeric dihydrodiol dehydrogenase</fullName>
    </alternativeName>
</protein>
<dbReference type="SUPFAM" id="SSF51735">
    <property type="entry name" value="NAD(P)-binding Rossmann-fold domains"/>
    <property type="match status" value="1"/>
</dbReference>
<keyword evidence="15" id="KW-1185">Reference proteome</keyword>
<dbReference type="PANTHER" id="PTHR22604:SF105">
    <property type="entry name" value="TRANS-1,2-DIHYDROBENZENE-1,2-DIOL DEHYDROGENASE"/>
    <property type="match status" value="1"/>
</dbReference>
<comment type="catalytic activity">
    <reaction evidence="9">
        <text>(1R,2R)-1,2-dihydrobenzene-1,2-diol + NADP(+) = catechol + NADPH + H(+)</text>
        <dbReference type="Rhea" id="RHEA:16729"/>
        <dbReference type="ChEBI" id="CHEBI:10702"/>
        <dbReference type="ChEBI" id="CHEBI:15378"/>
        <dbReference type="ChEBI" id="CHEBI:18135"/>
        <dbReference type="ChEBI" id="CHEBI:57783"/>
        <dbReference type="ChEBI" id="CHEBI:58349"/>
        <dbReference type="EC" id="1.3.1.20"/>
    </reaction>
</comment>
<evidence type="ECO:0000256" key="7">
    <source>
        <dbReference type="ARBA" id="ARBA00042988"/>
    </source>
</evidence>
<evidence type="ECO:0000256" key="1">
    <source>
        <dbReference type="ARBA" id="ARBA00010928"/>
    </source>
</evidence>
<organism evidence="14 15">
    <name type="scientific">Cloeon dipterum</name>
    <dbReference type="NCBI Taxonomy" id="197152"/>
    <lineage>
        <taxon>Eukaryota</taxon>
        <taxon>Metazoa</taxon>
        <taxon>Ecdysozoa</taxon>
        <taxon>Arthropoda</taxon>
        <taxon>Hexapoda</taxon>
        <taxon>Insecta</taxon>
        <taxon>Pterygota</taxon>
        <taxon>Palaeoptera</taxon>
        <taxon>Ephemeroptera</taxon>
        <taxon>Pisciforma</taxon>
        <taxon>Baetidae</taxon>
        <taxon>Cloeon</taxon>
    </lineage>
</organism>
<dbReference type="Pfam" id="PF01408">
    <property type="entry name" value="GFO_IDH_MocA"/>
    <property type="match status" value="1"/>
</dbReference>
<evidence type="ECO:0000256" key="6">
    <source>
        <dbReference type="ARBA" id="ARBA00042926"/>
    </source>
</evidence>
<dbReference type="SUPFAM" id="SSF55347">
    <property type="entry name" value="Glyceraldehyde-3-phosphate dehydrogenase-like, C-terminal domain"/>
    <property type="match status" value="1"/>
</dbReference>
<feature type="domain" description="GFO/IDH/MocA-like oxidoreductase" evidence="13">
    <location>
        <begin position="173"/>
        <end position="289"/>
    </location>
</feature>
<dbReference type="InterPro" id="IPR055170">
    <property type="entry name" value="GFO_IDH_MocA-like_dom"/>
</dbReference>
<dbReference type="EC" id="1.3.1.20" evidence="3"/>
<reference evidence="14 15" key="1">
    <citation type="submission" date="2020-04" db="EMBL/GenBank/DDBJ databases">
        <authorList>
            <person name="Alioto T."/>
            <person name="Alioto T."/>
            <person name="Gomez Garrido J."/>
        </authorList>
    </citation>
    <scope>NUCLEOTIDE SEQUENCE [LARGE SCALE GENOMIC DNA]</scope>
</reference>
<dbReference type="Pfam" id="PF22725">
    <property type="entry name" value="GFO_IDH_MocA_C3"/>
    <property type="match status" value="1"/>
</dbReference>
<dbReference type="GO" id="GO:0047837">
    <property type="term" value="F:D-xylose 1-dehydrogenase (NADP+) activity"/>
    <property type="evidence" value="ECO:0007669"/>
    <property type="project" value="UniProtKB-EC"/>
</dbReference>
<dbReference type="Proteomes" id="UP000494165">
    <property type="component" value="Unassembled WGS sequence"/>
</dbReference>
<accession>A0A8S1D8T1</accession>
<keyword evidence="11" id="KW-0732">Signal</keyword>
<evidence type="ECO:0000256" key="5">
    <source>
        <dbReference type="ARBA" id="ARBA00040603"/>
    </source>
</evidence>
<dbReference type="InterPro" id="IPR036291">
    <property type="entry name" value="NAD(P)-bd_dom_sf"/>
</dbReference>
<sequence>MSLVLLSLKFSKNVLLLTTILLVESSRCGLVTRATRKLCSRMATRWGIVSAGRICNDFVTALSVLSQDEHQVKAIAARDLARAQEFAKLHNIPKAYGSYEELAKDKDIDVIYIGNVNCDHFPIGKLMIAHGKHVLVEKPLCLNKAQSTELINAAKAKNVFLMEAVWSRFTPAYNKIREDIANGAIGEPSNINVTFGVPIMGKDRIKLRELGGGCILDIGIYCLQLITMVFGTGAPLKVAATGTVSVSEGVDETCGAVLLYEGGKMATLAISGKMLLQNDAFVSGEKGTIKVCNPFWTPTRVESPSGVLDVELPTATNKFNFTNSVQLRHQAQEVRRCILAGELESKVMSHQDSLAIAALEDQLRRILGVQYAADL</sequence>
<comment type="catalytic activity">
    <reaction evidence="10">
        <text>D-xylose + NADP(+) = D-xylono-1,5-lactone + NADPH + H(+)</text>
        <dbReference type="Rhea" id="RHEA:22000"/>
        <dbReference type="ChEBI" id="CHEBI:15378"/>
        <dbReference type="ChEBI" id="CHEBI:15867"/>
        <dbReference type="ChEBI" id="CHEBI:53455"/>
        <dbReference type="ChEBI" id="CHEBI:57783"/>
        <dbReference type="ChEBI" id="CHEBI:58349"/>
        <dbReference type="EC" id="1.1.1.179"/>
    </reaction>
</comment>
<dbReference type="InterPro" id="IPR000683">
    <property type="entry name" value="Gfo/Idh/MocA-like_OxRdtase_N"/>
</dbReference>
<name>A0A8S1D8T1_9INSE</name>